<reference evidence="2" key="1">
    <citation type="submission" date="2021-03" db="EMBL/GenBank/DDBJ databases">
        <title>Ottowia sp. 27C isolated from the cloaca of a Giant Asian pond turtle (Heosemys grandis).</title>
        <authorList>
            <person name="Spergser J."/>
            <person name="Busse H.-J."/>
        </authorList>
    </citation>
    <scope>NUCLEOTIDE SEQUENCE</scope>
    <source>
        <strain evidence="2">27C</strain>
    </source>
</reference>
<accession>A0A975CEA4</accession>
<keyword evidence="1" id="KW-0732">Signal</keyword>
<dbReference type="AlphaFoldDB" id="A0A975CEA4"/>
<sequence length="170" mass="18121">MTQFEHQPATHTVRGFLAVALLAATGAALAQGGQVIQGAPDSGIRLGKSVGQKPTHVCIDFTSHAAWSLFYSTADTTCAKPGMERIALAEFASPAIRGKLRQRVLMDAFAGYDVPAQINGYLKLVPGGPIALTWDGGMAIQATDYSDAEKRHAVYIKDPAAYEKQAGFKR</sequence>
<dbReference type="EMBL" id="CP071796">
    <property type="protein sequence ID" value="QTD44181.1"/>
    <property type="molecule type" value="Genomic_DNA"/>
</dbReference>
<evidence type="ECO:0000313" key="3">
    <source>
        <dbReference type="Proteomes" id="UP000663903"/>
    </source>
</evidence>
<dbReference type="RefSeq" id="WP_208007708.1">
    <property type="nucleotide sequence ID" value="NZ_CP071796.1"/>
</dbReference>
<protein>
    <submittedName>
        <fullName evidence="2">Uncharacterized protein</fullName>
    </submittedName>
</protein>
<keyword evidence="3" id="KW-1185">Reference proteome</keyword>
<evidence type="ECO:0000313" key="2">
    <source>
        <dbReference type="EMBL" id="QTD44181.1"/>
    </source>
</evidence>
<evidence type="ECO:0000256" key="1">
    <source>
        <dbReference type="SAM" id="SignalP"/>
    </source>
</evidence>
<dbReference type="Proteomes" id="UP000663903">
    <property type="component" value="Chromosome"/>
</dbReference>
<gene>
    <name evidence="2" type="ORF">J1M35_13725</name>
</gene>
<organism evidence="2 3">
    <name type="scientific">Ottowia testudinis</name>
    <dbReference type="NCBI Taxonomy" id="2816950"/>
    <lineage>
        <taxon>Bacteria</taxon>
        <taxon>Pseudomonadati</taxon>
        <taxon>Pseudomonadota</taxon>
        <taxon>Betaproteobacteria</taxon>
        <taxon>Burkholderiales</taxon>
        <taxon>Comamonadaceae</taxon>
        <taxon>Ottowia</taxon>
    </lineage>
</organism>
<feature type="signal peptide" evidence="1">
    <location>
        <begin position="1"/>
        <end position="30"/>
    </location>
</feature>
<proteinExistence type="predicted"/>
<feature type="chain" id="PRO_5036880014" evidence="1">
    <location>
        <begin position="31"/>
        <end position="170"/>
    </location>
</feature>
<dbReference type="KEGG" id="otd:J1M35_13725"/>
<name>A0A975CEA4_9BURK</name>